<dbReference type="GO" id="GO:0003676">
    <property type="term" value="F:nucleic acid binding"/>
    <property type="evidence" value="ECO:0007669"/>
    <property type="project" value="InterPro"/>
</dbReference>
<dbReference type="SUPFAM" id="SSF54928">
    <property type="entry name" value="RNA-binding domain, RBD"/>
    <property type="match status" value="1"/>
</dbReference>
<dbReference type="InterPro" id="IPR035979">
    <property type="entry name" value="RBD_domain_sf"/>
</dbReference>
<evidence type="ECO:0000313" key="1">
    <source>
        <dbReference type="EMBL" id="CAF4413344.1"/>
    </source>
</evidence>
<dbReference type="EMBL" id="CAJOAZ010027925">
    <property type="protein sequence ID" value="CAF4413344.1"/>
    <property type="molecule type" value="Genomic_DNA"/>
</dbReference>
<dbReference type="Proteomes" id="UP000663844">
    <property type="component" value="Unassembled WGS sequence"/>
</dbReference>
<gene>
    <name evidence="1" type="ORF">OXD698_LOCUS52176</name>
</gene>
<dbReference type="CDD" id="cd00590">
    <property type="entry name" value="RRM_SF"/>
    <property type="match status" value="1"/>
</dbReference>
<organism evidence="1 2">
    <name type="scientific">Adineta steineri</name>
    <dbReference type="NCBI Taxonomy" id="433720"/>
    <lineage>
        <taxon>Eukaryota</taxon>
        <taxon>Metazoa</taxon>
        <taxon>Spiralia</taxon>
        <taxon>Gnathifera</taxon>
        <taxon>Rotifera</taxon>
        <taxon>Eurotatoria</taxon>
        <taxon>Bdelloidea</taxon>
        <taxon>Adinetida</taxon>
        <taxon>Adinetidae</taxon>
        <taxon>Adineta</taxon>
    </lineage>
</organism>
<proteinExistence type="predicted"/>
<protein>
    <submittedName>
        <fullName evidence="1">Uncharacterized protein</fullName>
    </submittedName>
</protein>
<reference evidence="1" key="1">
    <citation type="submission" date="2021-02" db="EMBL/GenBank/DDBJ databases">
        <authorList>
            <person name="Nowell W R."/>
        </authorList>
    </citation>
    <scope>NUCLEOTIDE SEQUENCE</scope>
</reference>
<accession>A0A820Q063</accession>
<sequence>MNLGPTLLLSLVGRRCHKLPQVEEQLNVLFEVDRIQSKLTIWGHKDKLVNAQQYLQQILNKEREKLRNELQEFEIIGSTRILLGAGAEPRLALIDDEYVKIFLTNLPKKITEEQIQAKCEQYGQ</sequence>
<evidence type="ECO:0000313" key="2">
    <source>
        <dbReference type="Proteomes" id="UP000663844"/>
    </source>
</evidence>
<dbReference type="AlphaFoldDB" id="A0A820Q063"/>
<comment type="caution">
    <text evidence="1">The sequence shown here is derived from an EMBL/GenBank/DDBJ whole genome shotgun (WGS) entry which is preliminary data.</text>
</comment>
<name>A0A820Q063_9BILA</name>
<feature type="non-terminal residue" evidence="1">
    <location>
        <position position="124"/>
    </location>
</feature>